<protein>
    <submittedName>
        <fullName evidence="1">Uncharacterized protein</fullName>
    </submittedName>
</protein>
<dbReference type="EMBL" id="CP015622">
    <property type="protein sequence ID" value="ANE04522.1"/>
    <property type="molecule type" value="Genomic_DNA"/>
</dbReference>
<dbReference type="OrthoDB" id="4407986at2"/>
<organism evidence="1 2">
    <name type="scientific">Corynebacterium crudilactis</name>
    <dbReference type="NCBI Taxonomy" id="1652495"/>
    <lineage>
        <taxon>Bacteria</taxon>
        <taxon>Bacillati</taxon>
        <taxon>Actinomycetota</taxon>
        <taxon>Actinomycetes</taxon>
        <taxon>Mycobacteriales</taxon>
        <taxon>Corynebacteriaceae</taxon>
        <taxon>Corynebacterium</taxon>
    </lineage>
</organism>
<keyword evidence="2" id="KW-1185">Reference proteome</keyword>
<dbReference type="STRING" id="1652495.ccrud_10130"/>
<proteinExistence type="predicted"/>
<dbReference type="AlphaFoldDB" id="A0A172QUY9"/>
<evidence type="ECO:0000313" key="2">
    <source>
        <dbReference type="Proteomes" id="UP000076929"/>
    </source>
</evidence>
<gene>
    <name evidence="1" type="ORF">ccrud_10130</name>
</gene>
<reference evidence="1 2" key="1">
    <citation type="submission" date="2016-05" db="EMBL/GenBank/DDBJ databases">
        <title>Complete genome sequence of Corynebacterium crudilactis, a new Corynebacterium species isolated from raw cow's milk.</title>
        <authorList>
            <person name="Christian R."/>
            <person name="Zimmermann J."/>
            <person name="Lipski A."/>
            <person name="Kalinowski J."/>
        </authorList>
    </citation>
    <scope>NUCLEOTIDE SEQUENCE [LARGE SCALE GENOMIC DNA]</scope>
    <source>
        <strain evidence="1 2">JZ16</strain>
    </source>
</reference>
<evidence type="ECO:0000313" key="1">
    <source>
        <dbReference type="EMBL" id="ANE04522.1"/>
    </source>
</evidence>
<accession>A0A172QUY9</accession>
<sequence>MSTTETQFDWDGSAWTRTEVGEEPTLFALGVMEDFAYIAAKGSEGDEEFFTLGSNPGLTFGDPEWLFAQDNPQYVAECIGQPAAVKVVDRYLSRLSDEQTRGEPIQILNELVSAMVGIPALPW</sequence>
<dbReference type="KEGG" id="ccjz:ccrud_10130"/>
<name>A0A172QUY9_9CORY</name>
<dbReference type="Proteomes" id="UP000076929">
    <property type="component" value="Chromosome"/>
</dbReference>